<accession>A0A7C9B3E3</accession>
<name>A0A7C9B3E3_OPUST</name>
<sequence>MNKPPDPSPFSFPISFFPCWFTVQGSESFPNPYCLYCPIKLLWKISKPSLARRCLNYFSLNSSCFVRSEVNSACSILGCSALERCPTFVKPQWLFRILTVSPLKLSPTFIADLIAHFGAVGVTLGNSIVVLQVADLPNCRFVGSLAVGGLVARLLHLQRGSYLVTVHKLPEWPLPTVSTHLRLLVFRSKLQKHTLSGGLPSLWLSLFMVSPYGHMLRTLCSSIYWLLASLLNDWDEVFEQVIAHMTNGKKTQLRYTAEFLKHAVA</sequence>
<reference evidence="1" key="1">
    <citation type="journal article" date="2013" name="J. Plant Res.">
        <title>Effect of fungi and light on seed germination of three Opuntia species from semiarid lands of central Mexico.</title>
        <authorList>
            <person name="Delgado-Sanchez P."/>
            <person name="Jimenez-Bremont J.F."/>
            <person name="Guerrero-Gonzalez Mde L."/>
            <person name="Flores J."/>
        </authorList>
    </citation>
    <scope>NUCLEOTIDE SEQUENCE</scope>
    <source>
        <tissue evidence="1">Cladode</tissue>
    </source>
</reference>
<dbReference type="EMBL" id="GISG01287541">
    <property type="protein sequence ID" value="MBA4680533.1"/>
    <property type="molecule type" value="Transcribed_RNA"/>
</dbReference>
<reference evidence="1" key="2">
    <citation type="submission" date="2020-07" db="EMBL/GenBank/DDBJ databases">
        <authorList>
            <person name="Vera ALvarez R."/>
            <person name="Arias-Moreno D.M."/>
            <person name="Jimenez-Jacinto V."/>
            <person name="Jimenez-Bremont J.F."/>
            <person name="Swaminathan K."/>
            <person name="Moose S.P."/>
            <person name="Guerrero-Gonzalez M.L."/>
            <person name="Marino-Ramirez L."/>
            <person name="Landsman D."/>
            <person name="Rodriguez-Kessler M."/>
            <person name="Delgado-Sanchez P."/>
        </authorList>
    </citation>
    <scope>NUCLEOTIDE SEQUENCE</scope>
    <source>
        <tissue evidence="1">Cladode</tissue>
    </source>
</reference>
<evidence type="ECO:0000313" key="1">
    <source>
        <dbReference type="EMBL" id="MBA4680533.1"/>
    </source>
</evidence>
<organism evidence="1">
    <name type="scientific">Opuntia streptacantha</name>
    <name type="common">Prickly pear cactus</name>
    <name type="synonym">Opuntia cardona</name>
    <dbReference type="NCBI Taxonomy" id="393608"/>
    <lineage>
        <taxon>Eukaryota</taxon>
        <taxon>Viridiplantae</taxon>
        <taxon>Streptophyta</taxon>
        <taxon>Embryophyta</taxon>
        <taxon>Tracheophyta</taxon>
        <taxon>Spermatophyta</taxon>
        <taxon>Magnoliopsida</taxon>
        <taxon>eudicotyledons</taxon>
        <taxon>Gunneridae</taxon>
        <taxon>Pentapetalae</taxon>
        <taxon>Caryophyllales</taxon>
        <taxon>Cactineae</taxon>
        <taxon>Cactaceae</taxon>
        <taxon>Opuntioideae</taxon>
        <taxon>Opuntia</taxon>
    </lineage>
</organism>
<protein>
    <submittedName>
        <fullName evidence="1">Uncharacterized protein</fullName>
    </submittedName>
</protein>
<proteinExistence type="predicted"/>
<dbReference type="AlphaFoldDB" id="A0A7C9B3E3"/>